<reference evidence="1" key="1">
    <citation type="submission" date="2021-06" db="EMBL/GenBank/DDBJ databases">
        <authorList>
            <person name="Kallberg Y."/>
            <person name="Tangrot J."/>
            <person name="Rosling A."/>
        </authorList>
    </citation>
    <scope>NUCLEOTIDE SEQUENCE</scope>
    <source>
        <strain evidence="1">MT106</strain>
    </source>
</reference>
<comment type="caution">
    <text evidence="1">The sequence shown here is derived from an EMBL/GenBank/DDBJ whole genome shotgun (WGS) entry which is preliminary data.</text>
</comment>
<organism evidence="1 2">
    <name type="scientific">Ambispora gerdemannii</name>
    <dbReference type="NCBI Taxonomy" id="144530"/>
    <lineage>
        <taxon>Eukaryota</taxon>
        <taxon>Fungi</taxon>
        <taxon>Fungi incertae sedis</taxon>
        <taxon>Mucoromycota</taxon>
        <taxon>Glomeromycotina</taxon>
        <taxon>Glomeromycetes</taxon>
        <taxon>Archaeosporales</taxon>
        <taxon>Ambisporaceae</taxon>
        <taxon>Ambispora</taxon>
    </lineage>
</organism>
<evidence type="ECO:0000313" key="2">
    <source>
        <dbReference type="Proteomes" id="UP000789831"/>
    </source>
</evidence>
<gene>
    <name evidence="1" type="ORF">AGERDE_LOCUS2012</name>
</gene>
<protein>
    <submittedName>
        <fullName evidence="1">10113_t:CDS:1</fullName>
    </submittedName>
</protein>
<keyword evidence="2" id="KW-1185">Reference proteome</keyword>
<evidence type="ECO:0000313" key="1">
    <source>
        <dbReference type="EMBL" id="CAG8456230.1"/>
    </source>
</evidence>
<sequence length="270" mass="30909">MTHSFTKSQKMLSEFSKNVNSLFRQRKSNLFVPLSLATNTTLITVILKSSDLMSPFQKYEKVKRPTLLVTKSDTSNVNKNDGINRINKNTKLEMIICIVSTNEDDYKKAIITEIKDGENYSNDNRILIDGNDESGNIKDIINGQDTNNVNDHDGNYKKAIVIEIKDEVLVIDRNNEEDMTNRQNTSDYKKAIVAEIKDGESDNYDNITLVIDRNDEFGNIEDTEEDTSNVNDNDGDYKKAIITEIKDCERINNDNMTLVPSHHLKSLYYY</sequence>
<proteinExistence type="predicted"/>
<accession>A0A9N8VKQ7</accession>
<dbReference type="EMBL" id="CAJVPL010000156">
    <property type="protein sequence ID" value="CAG8456230.1"/>
    <property type="molecule type" value="Genomic_DNA"/>
</dbReference>
<name>A0A9N8VKQ7_9GLOM</name>
<dbReference type="AlphaFoldDB" id="A0A9N8VKQ7"/>
<dbReference type="Proteomes" id="UP000789831">
    <property type="component" value="Unassembled WGS sequence"/>
</dbReference>